<name>A0ABC8T1A9_9AQUA</name>
<organism evidence="3 4">
    <name type="scientific">Ilex paraguariensis</name>
    <name type="common">yerba mate</name>
    <dbReference type="NCBI Taxonomy" id="185542"/>
    <lineage>
        <taxon>Eukaryota</taxon>
        <taxon>Viridiplantae</taxon>
        <taxon>Streptophyta</taxon>
        <taxon>Embryophyta</taxon>
        <taxon>Tracheophyta</taxon>
        <taxon>Spermatophyta</taxon>
        <taxon>Magnoliopsida</taxon>
        <taxon>eudicotyledons</taxon>
        <taxon>Gunneridae</taxon>
        <taxon>Pentapetalae</taxon>
        <taxon>asterids</taxon>
        <taxon>campanulids</taxon>
        <taxon>Aquifoliales</taxon>
        <taxon>Aquifoliaceae</taxon>
        <taxon>Ilex</taxon>
    </lineage>
</organism>
<protein>
    <recommendedName>
        <fullName evidence="2">K-box domain-containing protein</fullName>
    </recommendedName>
</protein>
<dbReference type="Proteomes" id="UP001642360">
    <property type="component" value="Unassembled WGS sequence"/>
</dbReference>
<accession>A0ABC8T1A9</accession>
<keyword evidence="4" id="KW-1185">Reference proteome</keyword>
<evidence type="ECO:0000313" key="3">
    <source>
        <dbReference type="EMBL" id="CAK9163160.1"/>
    </source>
</evidence>
<evidence type="ECO:0000259" key="2">
    <source>
        <dbReference type="PROSITE" id="PS51297"/>
    </source>
</evidence>
<dbReference type="InterPro" id="IPR002487">
    <property type="entry name" value="TF_Kbox"/>
</dbReference>
<gene>
    <name evidence="3" type="ORF">ILEXP_LOCUS32126</name>
</gene>
<dbReference type="Pfam" id="PF01486">
    <property type="entry name" value="K-box"/>
    <property type="match status" value="1"/>
</dbReference>
<dbReference type="AlphaFoldDB" id="A0ABC8T1A9"/>
<proteinExistence type="predicted"/>
<dbReference type="PROSITE" id="PS51297">
    <property type="entry name" value="K_BOX"/>
    <property type="match status" value="1"/>
</dbReference>
<feature type="coiled-coil region" evidence="1">
    <location>
        <begin position="86"/>
        <end position="116"/>
    </location>
</feature>
<evidence type="ECO:0000313" key="4">
    <source>
        <dbReference type="Proteomes" id="UP001642360"/>
    </source>
</evidence>
<feature type="domain" description="K-box" evidence="2">
    <location>
        <begin position="30"/>
        <end position="122"/>
    </location>
</feature>
<comment type="caution">
    <text evidence="3">The sequence shown here is derived from an EMBL/GenBank/DDBJ whole genome shotgun (WGS) entry which is preliminary data.</text>
</comment>
<reference evidence="3 4" key="1">
    <citation type="submission" date="2024-02" db="EMBL/GenBank/DDBJ databases">
        <authorList>
            <person name="Vignale AGUSTIN F."/>
            <person name="Sosa J E."/>
            <person name="Modenutti C."/>
        </authorList>
    </citation>
    <scope>NUCLEOTIDE SEQUENCE [LARGE SCALE GENOMIC DNA]</scope>
</reference>
<dbReference type="EMBL" id="CAUOFW020003959">
    <property type="protein sequence ID" value="CAK9163160.1"/>
    <property type="molecule type" value="Genomic_DNA"/>
</dbReference>
<sequence>MEQVIGRHSLHPDNPVKLNTESINQPSFEMQLENCRYAMLCKEVAEKSHELRKLRGQELQGLDIEELMKLEKLLEGKLSRVQKIKGDKVLKEIDALKKKVAQLMEENAQLRILRQQTMIISDGETNVLPQGYSPQSILDYSLSADPPLGHCASDTSLKLSLPFPN</sequence>
<evidence type="ECO:0000256" key="1">
    <source>
        <dbReference type="SAM" id="Coils"/>
    </source>
</evidence>
<keyword evidence="1" id="KW-0175">Coiled coil</keyword>